<dbReference type="InterPro" id="IPR057666">
    <property type="entry name" value="DrpA_SLOG"/>
</dbReference>
<comment type="similarity">
    <text evidence="1">Belongs to the DprA/Smf family.</text>
</comment>
<dbReference type="InterPro" id="IPR041614">
    <property type="entry name" value="DprA_WH"/>
</dbReference>
<feature type="domain" description="Smf/DprA SLOG" evidence="2">
    <location>
        <begin position="84"/>
        <end position="290"/>
    </location>
</feature>
<keyword evidence="5" id="KW-1185">Reference proteome</keyword>
<dbReference type="Proteomes" id="UP001597201">
    <property type="component" value="Unassembled WGS sequence"/>
</dbReference>
<dbReference type="SUPFAM" id="SSF47781">
    <property type="entry name" value="RuvA domain 2-like"/>
    <property type="match status" value="1"/>
</dbReference>
<dbReference type="PANTHER" id="PTHR43022:SF1">
    <property type="entry name" value="PROTEIN SMF"/>
    <property type="match status" value="1"/>
</dbReference>
<evidence type="ECO:0000259" key="2">
    <source>
        <dbReference type="Pfam" id="PF02481"/>
    </source>
</evidence>
<dbReference type="NCBIfam" id="TIGR00732">
    <property type="entry name" value="dprA"/>
    <property type="match status" value="1"/>
</dbReference>
<dbReference type="Gene3D" id="3.40.50.450">
    <property type="match status" value="1"/>
</dbReference>
<evidence type="ECO:0000256" key="1">
    <source>
        <dbReference type="ARBA" id="ARBA00006525"/>
    </source>
</evidence>
<feature type="domain" description="DprA winged helix" evidence="3">
    <location>
        <begin position="309"/>
        <end position="362"/>
    </location>
</feature>
<dbReference type="RefSeq" id="WP_377176910.1">
    <property type="nucleotide sequence ID" value="NZ_JBHTMY010000002.1"/>
</dbReference>
<evidence type="ECO:0000313" key="5">
    <source>
        <dbReference type="Proteomes" id="UP001597201"/>
    </source>
</evidence>
<protein>
    <submittedName>
        <fullName evidence="4">DNA-processing protein DprA</fullName>
    </submittedName>
</protein>
<sequence length="367" mass="41368">MDNSEKIYLLALHKAFGIGDITAKKLFQACGSAEAIFKEKREKLQKIYGIGKATIDGLMKSSLLQNAEKELIFCDKNNIEVHGFLDQTYPEKLKHCSDGPLLIFTKGNVYFEKQRSVSIIGTRMMTNYGKSFLEEFMAEIKIHNPIIISGLAYGVDIYAHKLALEHNLQTIAVLAHGLDVIYPKIHQKYADQMQEYGGIISDFWSKTNPDRENFIKRNRIVAGISEATIVIESAKKGGSLITADIANSYHRDVFAVPGRVTDTYSQGCNELIKQNKAALLSSVSDLVYFLNWDIQDNKPKTIQKQLFLELSDIEQTIYQFLLENGKQTLDHISLHCEIPIFKTAPILLDLELKGALRPHPGKIFEAI</sequence>
<reference evidence="5" key="1">
    <citation type="journal article" date="2019" name="Int. J. Syst. Evol. Microbiol.">
        <title>The Global Catalogue of Microorganisms (GCM) 10K type strain sequencing project: providing services to taxonomists for standard genome sequencing and annotation.</title>
        <authorList>
            <consortium name="The Broad Institute Genomics Platform"/>
            <consortium name="The Broad Institute Genome Sequencing Center for Infectious Disease"/>
            <person name="Wu L."/>
            <person name="Ma J."/>
        </authorList>
    </citation>
    <scope>NUCLEOTIDE SEQUENCE [LARGE SCALE GENOMIC DNA]</scope>
    <source>
        <strain evidence="5">CCUG 61485</strain>
    </source>
</reference>
<dbReference type="SUPFAM" id="SSF102405">
    <property type="entry name" value="MCP/YpsA-like"/>
    <property type="match status" value="1"/>
</dbReference>
<name>A0ABW3Y1A9_9FLAO</name>
<accession>A0ABW3Y1A9</accession>
<dbReference type="Pfam" id="PF17782">
    <property type="entry name" value="WHD_DprA"/>
    <property type="match status" value="1"/>
</dbReference>
<dbReference type="Pfam" id="PF02481">
    <property type="entry name" value="DNA_processg_A"/>
    <property type="match status" value="1"/>
</dbReference>
<dbReference type="EMBL" id="JBHTMY010000002">
    <property type="protein sequence ID" value="MFD1314986.1"/>
    <property type="molecule type" value="Genomic_DNA"/>
</dbReference>
<evidence type="ECO:0000313" key="4">
    <source>
        <dbReference type="EMBL" id="MFD1314986.1"/>
    </source>
</evidence>
<proteinExistence type="inferred from homology"/>
<dbReference type="InterPro" id="IPR003488">
    <property type="entry name" value="DprA"/>
</dbReference>
<dbReference type="PANTHER" id="PTHR43022">
    <property type="entry name" value="PROTEIN SMF"/>
    <property type="match status" value="1"/>
</dbReference>
<comment type="caution">
    <text evidence="4">The sequence shown here is derived from an EMBL/GenBank/DDBJ whole genome shotgun (WGS) entry which is preliminary data.</text>
</comment>
<evidence type="ECO:0000259" key="3">
    <source>
        <dbReference type="Pfam" id="PF17782"/>
    </source>
</evidence>
<gene>
    <name evidence="4" type="primary">dprA</name>
    <name evidence="4" type="ORF">ACFQ39_05115</name>
</gene>
<dbReference type="InterPro" id="IPR010994">
    <property type="entry name" value="RuvA_2-like"/>
</dbReference>
<organism evidence="4 5">
    <name type="scientific">Namhaeicola litoreus</name>
    <dbReference type="NCBI Taxonomy" id="1052145"/>
    <lineage>
        <taxon>Bacteria</taxon>
        <taxon>Pseudomonadati</taxon>
        <taxon>Bacteroidota</taxon>
        <taxon>Flavobacteriia</taxon>
        <taxon>Flavobacteriales</taxon>
        <taxon>Flavobacteriaceae</taxon>
        <taxon>Namhaeicola</taxon>
    </lineage>
</organism>